<accession>A0A8S2SCI6</accession>
<name>A0A8S2SCI6_9BILA</name>
<gene>
    <name evidence="1" type="ORF">TMI583_LOCUS34650</name>
</gene>
<reference evidence="1" key="1">
    <citation type="submission" date="2021-02" db="EMBL/GenBank/DDBJ databases">
        <authorList>
            <person name="Nowell W R."/>
        </authorList>
    </citation>
    <scope>NUCLEOTIDE SEQUENCE</scope>
</reference>
<evidence type="ECO:0000313" key="1">
    <source>
        <dbReference type="EMBL" id="CAF4222992.1"/>
    </source>
</evidence>
<comment type="caution">
    <text evidence="1">The sequence shown here is derived from an EMBL/GenBank/DDBJ whole genome shotgun (WGS) entry which is preliminary data.</text>
</comment>
<proteinExistence type="predicted"/>
<dbReference type="EMBL" id="CAJOBA010049356">
    <property type="protein sequence ID" value="CAF4222992.1"/>
    <property type="molecule type" value="Genomic_DNA"/>
</dbReference>
<sequence>MFTFEHGETEKFVLQRGWNFSNAYEHAMVKQYEERKSDFAKYKKQCIEDGKNGELTDNFATNVRLKMLETTDYDLIWCCPTPSIGVFLKSKCFIVFFKQNFVFLLFS</sequence>
<dbReference type="AlphaFoldDB" id="A0A8S2SCI6"/>
<evidence type="ECO:0000313" key="2">
    <source>
        <dbReference type="Proteomes" id="UP000682733"/>
    </source>
</evidence>
<dbReference type="Proteomes" id="UP000682733">
    <property type="component" value="Unassembled WGS sequence"/>
</dbReference>
<organism evidence="1 2">
    <name type="scientific">Didymodactylos carnosus</name>
    <dbReference type="NCBI Taxonomy" id="1234261"/>
    <lineage>
        <taxon>Eukaryota</taxon>
        <taxon>Metazoa</taxon>
        <taxon>Spiralia</taxon>
        <taxon>Gnathifera</taxon>
        <taxon>Rotifera</taxon>
        <taxon>Eurotatoria</taxon>
        <taxon>Bdelloidea</taxon>
        <taxon>Philodinida</taxon>
        <taxon>Philodinidae</taxon>
        <taxon>Didymodactylos</taxon>
    </lineage>
</organism>
<protein>
    <submittedName>
        <fullName evidence="1">Uncharacterized protein</fullName>
    </submittedName>
</protein>